<reference evidence="2" key="1">
    <citation type="submission" date="2021-12" db="EMBL/GenBank/DDBJ databases">
        <authorList>
            <person name="King R."/>
        </authorList>
    </citation>
    <scope>NUCLEOTIDE SEQUENCE</scope>
</reference>
<proteinExistence type="predicted"/>
<sequence length="175" mass="20930">MGLDGGIEAGEDDKEKINQDVMLFLRKRSEAEVPRYATRLKTYVSLQHKRQRAAAARRHSEQKLKNPSGLKKKNVENNMTLETTENRGMGGEERAVKPRRGEKAGGVGSRSQSQSGEPVDKCGRRRRRRRSCCRRRRRRRRSCGRRRRRRSCSRRRRRRSCRRRRKRCRRRRRRC</sequence>
<feature type="compositionally biased region" description="Basic residues" evidence="1">
    <location>
        <begin position="47"/>
        <end position="57"/>
    </location>
</feature>
<name>A0ABN8BG50_CHISP</name>
<protein>
    <recommendedName>
        <fullName evidence="4">Protamine</fullName>
    </recommendedName>
</protein>
<keyword evidence="3" id="KW-1185">Reference proteome</keyword>
<dbReference type="Proteomes" id="UP001153292">
    <property type="component" value="Chromosome 5"/>
</dbReference>
<feature type="region of interest" description="Disordered" evidence="1">
    <location>
        <begin position="46"/>
        <end position="165"/>
    </location>
</feature>
<evidence type="ECO:0000313" key="2">
    <source>
        <dbReference type="EMBL" id="CAH0405738.1"/>
    </source>
</evidence>
<organism evidence="2 3">
    <name type="scientific">Chilo suppressalis</name>
    <name type="common">Asiatic rice borer moth</name>
    <dbReference type="NCBI Taxonomy" id="168631"/>
    <lineage>
        <taxon>Eukaryota</taxon>
        <taxon>Metazoa</taxon>
        <taxon>Ecdysozoa</taxon>
        <taxon>Arthropoda</taxon>
        <taxon>Hexapoda</taxon>
        <taxon>Insecta</taxon>
        <taxon>Pterygota</taxon>
        <taxon>Neoptera</taxon>
        <taxon>Endopterygota</taxon>
        <taxon>Lepidoptera</taxon>
        <taxon>Glossata</taxon>
        <taxon>Ditrysia</taxon>
        <taxon>Pyraloidea</taxon>
        <taxon>Crambidae</taxon>
        <taxon>Crambinae</taxon>
        <taxon>Chilo</taxon>
    </lineage>
</organism>
<dbReference type="EMBL" id="OU963898">
    <property type="protein sequence ID" value="CAH0405738.1"/>
    <property type="molecule type" value="Genomic_DNA"/>
</dbReference>
<evidence type="ECO:0000313" key="3">
    <source>
        <dbReference type="Proteomes" id="UP001153292"/>
    </source>
</evidence>
<evidence type="ECO:0000256" key="1">
    <source>
        <dbReference type="SAM" id="MobiDB-lite"/>
    </source>
</evidence>
<feature type="compositionally biased region" description="Basic residues" evidence="1">
    <location>
        <begin position="123"/>
        <end position="165"/>
    </location>
</feature>
<gene>
    <name evidence="2" type="ORF">CHILSU_LOCUS9106</name>
</gene>
<feature type="compositionally biased region" description="Basic and acidic residues" evidence="1">
    <location>
        <begin position="90"/>
        <end position="103"/>
    </location>
</feature>
<evidence type="ECO:0008006" key="4">
    <source>
        <dbReference type="Google" id="ProtNLM"/>
    </source>
</evidence>
<accession>A0ABN8BG50</accession>